<evidence type="ECO:0000313" key="3">
    <source>
        <dbReference type="Proteomes" id="UP000199647"/>
    </source>
</evidence>
<name>A0A1H9A9R2_9HYPH</name>
<feature type="chain" id="PRO_5011783692" description="Secreted protein" evidence="1">
    <location>
        <begin position="26"/>
        <end position="165"/>
    </location>
</feature>
<keyword evidence="3" id="KW-1185">Reference proteome</keyword>
<evidence type="ECO:0000313" key="2">
    <source>
        <dbReference type="EMBL" id="SEP73399.1"/>
    </source>
</evidence>
<keyword evidence="1" id="KW-0732">Signal</keyword>
<evidence type="ECO:0000256" key="1">
    <source>
        <dbReference type="SAM" id="SignalP"/>
    </source>
</evidence>
<evidence type="ECO:0008006" key="4">
    <source>
        <dbReference type="Google" id="ProtNLM"/>
    </source>
</evidence>
<organism evidence="2 3">
    <name type="scientific">Faunimonas pinastri</name>
    <dbReference type="NCBI Taxonomy" id="1855383"/>
    <lineage>
        <taxon>Bacteria</taxon>
        <taxon>Pseudomonadati</taxon>
        <taxon>Pseudomonadota</taxon>
        <taxon>Alphaproteobacteria</taxon>
        <taxon>Hyphomicrobiales</taxon>
        <taxon>Afifellaceae</taxon>
        <taxon>Faunimonas</taxon>
    </lineage>
</organism>
<proteinExistence type="predicted"/>
<reference evidence="2 3" key="1">
    <citation type="submission" date="2016-10" db="EMBL/GenBank/DDBJ databases">
        <authorList>
            <person name="de Groot N.N."/>
        </authorList>
    </citation>
    <scope>NUCLEOTIDE SEQUENCE [LARGE SCALE GENOMIC DNA]</scope>
    <source>
        <strain evidence="2 3">A52C2</strain>
    </source>
</reference>
<dbReference type="Proteomes" id="UP000199647">
    <property type="component" value="Unassembled WGS sequence"/>
</dbReference>
<dbReference type="AlphaFoldDB" id="A0A1H9A9R2"/>
<feature type="signal peptide" evidence="1">
    <location>
        <begin position="1"/>
        <end position="25"/>
    </location>
</feature>
<gene>
    <name evidence="2" type="ORF">SAMN05216548_101366</name>
</gene>
<dbReference type="OrthoDB" id="7835280at2"/>
<dbReference type="STRING" id="1855383.SAMN05216548_101366"/>
<accession>A0A1H9A9R2</accession>
<dbReference type="EMBL" id="FOFG01000001">
    <property type="protein sequence ID" value="SEP73399.1"/>
    <property type="molecule type" value="Genomic_DNA"/>
</dbReference>
<sequence length="165" mass="18211">MRKTSLALCCLISLTGVALTGAAEAADRSPLERHILSALRCREDPHPTAVLQFLQKKNLIVPAEGKKLEHETCWQIKGALSVEGLPVKAICGAERDELIANLHPEFFDHGESRGRRTVLALNTGESKKAVRAWAHKHDIWRDEVRDGKFAPGTVDVECNSEEVPD</sequence>
<protein>
    <recommendedName>
        <fullName evidence="4">Secreted protein</fullName>
    </recommendedName>
</protein>
<dbReference type="RefSeq" id="WP_143061854.1">
    <property type="nucleotide sequence ID" value="NZ_FOFG01000001.1"/>
</dbReference>